<evidence type="ECO:0000313" key="4">
    <source>
        <dbReference type="Proteomes" id="UP001497457"/>
    </source>
</evidence>
<feature type="compositionally biased region" description="Basic residues" evidence="1">
    <location>
        <begin position="104"/>
        <end position="115"/>
    </location>
</feature>
<feature type="region of interest" description="Disordered" evidence="1">
    <location>
        <begin position="1"/>
        <end position="40"/>
    </location>
</feature>
<evidence type="ECO:0000313" key="3">
    <source>
        <dbReference type="EMBL" id="CAL5000490.1"/>
    </source>
</evidence>
<sequence>MESQDSVPLQSDDVQRGSPENRSTRRLHTGQQLVNRMPSNPKIAVFESTQERFEVPLRPDLRSTYPVGGGPGSSFQQQPNPNVCQTSYVRRARNASDDRTGVGVRRRKKQRSSHHSSKENNSAPDNSRRLTDYFLAQDDAEAPPRPKACAKTSQILNIRCNPSDVIFTIQLLNPDQYEAVEALGFGPLLRMEIDAVESRELLAWLMDRVSPVDMIIRIGPGKVLPITPESISMVLGLPIGGSRLHSSPLTEVSQFRKQLITELNQELLTADDPIHISNLQEEILKGRVDSLFMSCFFMIVFNSFLFPKISSNIDSSDINKVMHPELFSAVDLSQAVFNDLHSAVRNWHGRDRNQLIHPIFGCAVFLIVLYLDNLQHTSSPTDWISTPRVRFYGKDTVHRLTVADRVHRRDGVDTFGFLPFKIRSSTCYDAVDVRNVGFDDMTDVPTFHLPRMRDLLSRPLGCLTGRPLQAFLGFFEQFDQTLSENTRAIQASLCNIAKAPYRLAENCGPVLEELIAAQSSSPDPNVIGETSRRNNSVIEEDIVDAHNVFEDGTSGVFKAPSPSFRDDVSRDGPGQNSSTRGIGQSHEQPVADPSSHFGIRPPTRKPQTESVPQDSAFMSRLNEAHFTSDEATLEADPSDTDIASATFYLTDQRTGKRMTRKPARYCSPFKAGIMSRPPPNADAAMSLLATPVR</sequence>
<protein>
    <submittedName>
        <fullName evidence="2">Uncharacterized protein</fullName>
    </submittedName>
</protein>
<dbReference type="Proteomes" id="UP001497457">
    <property type="component" value="Chromosome 25rd"/>
</dbReference>
<feature type="region of interest" description="Disordered" evidence="1">
    <location>
        <begin position="54"/>
        <end position="128"/>
    </location>
</feature>
<dbReference type="EMBL" id="OZ075135">
    <property type="protein sequence ID" value="CAL5000374.1"/>
    <property type="molecule type" value="Genomic_DNA"/>
</dbReference>
<evidence type="ECO:0000313" key="2">
    <source>
        <dbReference type="EMBL" id="CAL5000374.1"/>
    </source>
</evidence>
<reference evidence="2" key="1">
    <citation type="submission" date="2024-10" db="EMBL/GenBank/DDBJ databases">
        <authorList>
            <person name="Ryan C."/>
        </authorList>
    </citation>
    <scope>NUCLEOTIDE SEQUENCE [LARGE SCALE GENOMIC DNA]</scope>
</reference>
<feature type="region of interest" description="Disordered" evidence="1">
    <location>
        <begin position="552"/>
        <end position="612"/>
    </location>
</feature>
<feature type="compositionally biased region" description="Polar residues" evidence="1">
    <location>
        <begin position="29"/>
        <end position="38"/>
    </location>
</feature>
<dbReference type="PANTHER" id="PTHR34835:SF67">
    <property type="entry name" value="AMINOTRANSFERASE-LIKE PLANT MOBILE DOMAIN-CONTAINING PROTEIN"/>
    <property type="match status" value="1"/>
</dbReference>
<evidence type="ECO:0000256" key="1">
    <source>
        <dbReference type="SAM" id="MobiDB-lite"/>
    </source>
</evidence>
<dbReference type="Proteomes" id="UP001497457">
    <property type="component" value="Chromosome 26rd"/>
</dbReference>
<keyword evidence="4" id="KW-1185">Reference proteome</keyword>
<dbReference type="EMBL" id="OZ075136">
    <property type="protein sequence ID" value="CAL5000490.1"/>
    <property type="molecule type" value="Genomic_DNA"/>
</dbReference>
<dbReference type="AlphaFoldDB" id="A0ABC9BF30"/>
<feature type="compositionally biased region" description="Polar residues" evidence="1">
    <location>
        <begin position="574"/>
        <end position="587"/>
    </location>
</feature>
<gene>
    <name evidence="2" type="ORF">URODEC1_LOCUS64825</name>
    <name evidence="3" type="ORF">URODEC1_LOCUS64868</name>
</gene>
<accession>A0ABC9BF30</accession>
<dbReference type="PANTHER" id="PTHR34835">
    <property type="entry name" value="OS07G0283600 PROTEIN-RELATED"/>
    <property type="match status" value="1"/>
</dbReference>
<name>A0ABC9BF30_9POAL</name>
<organism evidence="2 4">
    <name type="scientific">Urochloa decumbens</name>
    <dbReference type="NCBI Taxonomy" id="240449"/>
    <lineage>
        <taxon>Eukaryota</taxon>
        <taxon>Viridiplantae</taxon>
        <taxon>Streptophyta</taxon>
        <taxon>Embryophyta</taxon>
        <taxon>Tracheophyta</taxon>
        <taxon>Spermatophyta</taxon>
        <taxon>Magnoliopsida</taxon>
        <taxon>Liliopsida</taxon>
        <taxon>Poales</taxon>
        <taxon>Poaceae</taxon>
        <taxon>PACMAD clade</taxon>
        <taxon>Panicoideae</taxon>
        <taxon>Panicodae</taxon>
        <taxon>Paniceae</taxon>
        <taxon>Melinidinae</taxon>
        <taxon>Urochloa</taxon>
    </lineage>
</organism>
<proteinExistence type="predicted"/>
<feature type="compositionally biased region" description="Low complexity" evidence="1">
    <location>
        <begin position="73"/>
        <end position="82"/>
    </location>
</feature>